<evidence type="ECO:0000313" key="2">
    <source>
        <dbReference type="EMBL" id="GAA2812444.1"/>
    </source>
</evidence>
<accession>A0ABN3VJW8</accession>
<evidence type="ECO:0000256" key="1">
    <source>
        <dbReference type="SAM" id="MobiDB-lite"/>
    </source>
</evidence>
<proteinExistence type="predicted"/>
<sequence>MAEPQIRHAETELDAPDTEAVAEDGERLKSRWRGRCLLQQAPPPGIPALAQAKASQEFRLDSRPGLQGGGQYLPDTSGRAKRAAHGQPGRVRTGSGFPSPAGNAIIDQ</sequence>
<feature type="region of interest" description="Disordered" evidence="1">
    <location>
        <begin position="1"/>
        <end position="21"/>
    </location>
</feature>
<organism evidence="2 3">
    <name type="scientific">Saccharopolyspora taberi</name>
    <dbReference type="NCBI Taxonomy" id="60895"/>
    <lineage>
        <taxon>Bacteria</taxon>
        <taxon>Bacillati</taxon>
        <taxon>Actinomycetota</taxon>
        <taxon>Actinomycetes</taxon>
        <taxon>Pseudonocardiales</taxon>
        <taxon>Pseudonocardiaceae</taxon>
        <taxon>Saccharopolyspora</taxon>
    </lineage>
</organism>
<feature type="region of interest" description="Disordered" evidence="1">
    <location>
        <begin position="62"/>
        <end position="108"/>
    </location>
</feature>
<keyword evidence="3" id="KW-1185">Reference proteome</keyword>
<gene>
    <name evidence="2" type="ORF">GCM10010470_54840</name>
</gene>
<comment type="caution">
    <text evidence="2">The sequence shown here is derived from an EMBL/GenBank/DDBJ whole genome shotgun (WGS) entry which is preliminary data.</text>
</comment>
<name>A0ABN3VJW8_9PSEU</name>
<reference evidence="2 3" key="1">
    <citation type="journal article" date="2019" name="Int. J. Syst. Evol. Microbiol.">
        <title>The Global Catalogue of Microorganisms (GCM) 10K type strain sequencing project: providing services to taxonomists for standard genome sequencing and annotation.</title>
        <authorList>
            <consortium name="The Broad Institute Genomics Platform"/>
            <consortium name="The Broad Institute Genome Sequencing Center for Infectious Disease"/>
            <person name="Wu L."/>
            <person name="Ma J."/>
        </authorList>
    </citation>
    <scope>NUCLEOTIDE SEQUENCE [LARGE SCALE GENOMIC DNA]</scope>
    <source>
        <strain evidence="2 3">JCM 9383</strain>
    </source>
</reference>
<evidence type="ECO:0000313" key="3">
    <source>
        <dbReference type="Proteomes" id="UP001500979"/>
    </source>
</evidence>
<feature type="compositionally biased region" description="Acidic residues" evidence="1">
    <location>
        <begin position="12"/>
        <end position="21"/>
    </location>
</feature>
<protein>
    <submittedName>
        <fullName evidence="2">Uncharacterized protein</fullName>
    </submittedName>
</protein>
<dbReference type="EMBL" id="BAAAUX010000024">
    <property type="protein sequence ID" value="GAA2812444.1"/>
    <property type="molecule type" value="Genomic_DNA"/>
</dbReference>
<dbReference type="Proteomes" id="UP001500979">
    <property type="component" value="Unassembled WGS sequence"/>
</dbReference>
<feature type="compositionally biased region" description="Basic and acidic residues" evidence="1">
    <location>
        <begin position="1"/>
        <end position="11"/>
    </location>
</feature>